<dbReference type="Pfam" id="PF01526">
    <property type="entry name" value="DDE_Tnp_Tn3"/>
    <property type="match status" value="1"/>
</dbReference>
<dbReference type="KEGG" id="pay:PAU_02772"/>
<dbReference type="GO" id="GO:0004803">
    <property type="term" value="F:transposase activity"/>
    <property type="evidence" value="ECO:0007669"/>
    <property type="project" value="InterPro"/>
</dbReference>
<dbReference type="GO" id="GO:0006313">
    <property type="term" value="P:DNA transposition"/>
    <property type="evidence" value="ECO:0007669"/>
    <property type="project" value="InterPro"/>
</dbReference>
<dbReference type="EMBL" id="FM162591">
    <property type="protein sequence ID" value="CAQ84862.1"/>
    <property type="molecule type" value="Genomic_DNA"/>
</dbReference>
<evidence type="ECO:0000259" key="1">
    <source>
        <dbReference type="Pfam" id="PF01526"/>
    </source>
</evidence>
<accession>C7BQ87</accession>
<dbReference type="Proteomes" id="UP000002747">
    <property type="component" value="Chromosome"/>
</dbReference>
<proteinExistence type="predicted"/>
<dbReference type="InterPro" id="IPR002513">
    <property type="entry name" value="Tn3_Tnp_DDE_dom"/>
</dbReference>
<protein>
    <submittedName>
        <fullName evidence="2">Transposase</fullName>
    </submittedName>
</protein>
<gene>
    <name evidence="2" type="primary">JM12</name>
    <name evidence="2" type="ordered locus">PAU_02772</name>
</gene>
<reference evidence="2 3" key="1">
    <citation type="journal article" date="2009" name="BMC Genomics">
        <title>Comparative genomics of the emerging human pathogen Photorhabdus asymbiotica with the insect pathogen Photorhabdus luminescens.</title>
        <authorList>
            <person name="Wilkinson P."/>
            <person name="Waterfield N.R."/>
            <person name="Crossman L."/>
            <person name="Corton C."/>
            <person name="Sanchez-Contreras M."/>
            <person name="Vlisidou I."/>
            <person name="Barron A."/>
            <person name="Bignell A."/>
            <person name="Clark L."/>
            <person name="Ormond D."/>
            <person name="Mayho M."/>
            <person name="Bason N."/>
            <person name="Smith F."/>
            <person name="Simmonds M."/>
            <person name="Churcher C."/>
            <person name="Harris D."/>
            <person name="Thompson N.R."/>
            <person name="Quail M."/>
            <person name="Parkhill J."/>
            <person name="ffrench-Constant R.H."/>
        </authorList>
    </citation>
    <scope>NUCLEOTIDE SEQUENCE [LARGE SCALE GENOMIC DNA]</scope>
    <source>
        <strain evidence="3">ATCC 43949 / 3105-77</strain>
    </source>
</reference>
<dbReference type="AlphaFoldDB" id="C7BQ87"/>
<dbReference type="eggNOG" id="COG4644">
    <property type="taxonomic scope" value="Bacteria"/>
</dbReference>
<feature type="domain" description="Tn3 transposase DDE" evidence="1">
    <location>
        <begin position="1"/>
        <end position="79"/>
    </location>
</feature>
<name>C7BQ87_PHOAA</name>
<organism evidence="2 3">
    <name type="scientific">Photorhabdus asymbiotica subsp. asymbiotica (strain ATCC 43949 / 3105-77)</name>
    <name type="common">Xenorhabdus luminescens (strain 2)</name>
    <dbReference type="NCBI Taxonomy" id="553480"/>
    <lineage>
        <taxon>Bacteria</taxon>
        <taxon>Pseudomonadati</taxon>
        <taxon>Pseudomonadota</taxon>
        <taxon>Gammaproteobacteria</taxon>
        <taxon>Enterobacterales</taxon>
        <taxon>Morganellaceae</taxon>
        <taxon>Photorhabdus</taxon>
    </lineage>
</organism>
<evidence type="ECO:0000313" key="2">
    <source>
        <dbReference type="EMBL" id="CAQ84862.1"/>
    </source>
</evidence>
<sequence>MLCLYGMGTNTGLKWVSGRRYGISYKELLNVRRRFIHKAALRNAIGQVTNAIFTARNPSIWGEGTTSCASDSKKFGSWDLGSKLPVWDIVLGRHQLTG</sequence>
<evidence type="ECO:0000313" key="3">
    <source>
        <dbReference type="Proteomes" id="UP000002747"/>
    </source>
</evidence>